<accession>A0A425APS3</accession>
<dbReference type="RefSeq" id="WP_002245610.1">
    <property type="nucleotide sequence ID" value="NZ_JABAKM010000001.1"/>
</dbReference>
<keyword evidence="2" id="KW-0540">Nuclease</keyword>
<keyword evidence="2" id="KW-0378">Hydrolase</keyword>
<gene>
    <name evidence="2" type="ORF">COI09_04670</name>
</gene>
<keyword evidence="2" id="KW-0255">Endonuclease</keyword>
<dbReference type="Proteomes" id="UP000283829">
    <property type="component" value="Unassembled WGS sequence"/>
</dbReference>
<proteinExistence type="predicted"/>
<feature type="coiled-coil region" evidence="1">
    <location>
        <begin position="143"/>
        <end position="170"/>
    </location>
</feature>
<dbReference type="EMBL" id="NWXB01000006">
    <property type="protein sequence ID" value="RQJ67474.1"/>
    <property type="molecule type" value="Genomic_DNA"/>
</dbReference>
<comment type="caution">
    <text evidence="2">The sequence shown here is derived from an EMBL/GenBank/DDBJ whole genome shotgun (WGS) entry which is preliminary data.</text>
</comment>
<name>A0A425APS3_NEIME</name>
<dbReference type="GO" id="GO:0004519">
    <property type="term" value="F:endonuclease activity"/>
    <property type="evidence" value="ECO:0007669"/>
    <property type="project" value="UniProtKB-KW"/>
</dbReference>
<sequence>MAHPDYAAFKAGHLAKFAAWHTQNDLAVIQPGSRPGRLIRKWSESLLDAFKPGSLIEEYDFYQILTDYWAETLQDDVYLIAQDGWKAVKNLAEITKESDEAANLTVVFEETETDKKGKAKTKRISKKYRSEVIAPELVARRYFSDGIAKLEEKQSELERLSQELENHIEEHGGEEGALNDVLDAKGKLSAKLLKTALEESGIEEGERAVLQTTQTLMTQEKAAKDAVKTQIEALNLAVFKQFGRLSEAEIKQLAVQDKWLADLQSRIENRLENSIQQLISRLNTLEDRYRSPMAELAREVEKWQSKVNAHLENMGFGG</sequence>
<keyword evidence="1" id="KW-0175">Coiled coil</keyword>
<dbReference type="AlphaFoldDB" id="A0A425APS3"/>
<evidence type="ECO:0000313" key="3">
    <source>
        <dbReference type="Proteomes" id="UP000283829"/>
    </source>
</evidence>
<reference evidence="2 3" key="1">
    <citation type="submission" date="2017-09" db="EMBL/GenBank/DDBJ databases">
        <title>Phenotypic and genotypic characterization of Colombian isolates of Neisseria meningitidis recovered from invasive disease.</title>
        <authorList>
            <person name="Duarte C."/>
            <person name="Gabastou J.M."/>
            <person name="Moreno J."/>
        </authorList>
    </citation>
    <scope>NUCLEOTIDE SEQUENCE [LARGE SCALE GENOMIC DNA]</scope>
    <source>
        <strain evidence="2 3">INS-Nm1124</strain>
    </source>
</reference>
<feature type="coiled-coil region" evidence="1">
    <location>
        <begin position="268"/>
        <end position="313"/>
    </location>
</feature>
<evidence type="ECO:0000256" key="1">
    <source>
        <dbReference type="SAM" id="Coils"/>
    </source>
</evidence>
<evidence type="ECO:0000313" key="2">
    <source>
        <dbReference type="EMBL" id="RQJ67474.1"/>
    </source>
</evidence>
<organism evidence="2 3">
    <name type="scientific">Neisseria meningitidis</name>
    <dbReference type="NCBI Taxonomy" id="487"/>
    <lineage>
        <taxon>Bacteria</taxon>
        <taxon>Pseudomonadati</taxon>
        <taxon>Pseudomonadota</taxon>
        <taxon>Betaproteobacteria</taxon>
        <taxon>Neisseriales</taxon>
        <taxon>Neisseriaceae</taxon>
        <taxon>Neisseria</taxon>
    </lineage>
</organism>
<protein>
    <submittedName>
        <fullName evidence="2">Restriction endonuclease</fullName>
    </submittedName>
</protein>